<dbReference type="InParanoid" id="A0A369JI30"/>
<evidence type="ECO:0000313" key="6">
    <source>
        <dbReference type="EMBL" id="RDB20860.1"/>
    </source>
</evidence>
<gene>
    <name evidence="6" type="ORF">Hypma_011970</name>
</gene>
<name>A0A369JI30_HYPMA</name>
<dbReference type="AlphaFoldDB" id="A0A369JI30"/>
<keyword evidence="1" id="KW-0479">Metal-binding</keyword>
<dbReference type="Proteomes" id="UP000076154">
    <property type="component" value="Unassembled WGS sequence"/>
</dbReference>
<dbReference type="OrthoDB" id="3064289at2759"/>
<keyword evidence="7" id="KW-1185">Reference proteome</keyword>
<dbReference type="STRING" id="39966.A0A369JI30"/>
<evidence type="ECO:0000256" key="3">
    <source>
        <dbReference type="ARBA" id="ARBA00022833"/>
    </source>
</evidence>
<dbReference type="Gene3D" id="6.10.140.2220">
    <property type="match status" value="1"/>
</dbReference>
<dbReference type="Pfam" id="PF01753">
    <property type="entry name" value="zf-MYND"/>
    <property type="match status" value="1"/>
</dbReference>
<dbReference type="InterPro" id="IPR002893">
    <property type="entry name" value="Znf_MYND"/>
</dbReference>
<sequence length="606" mass="67830">MEVSSADQVARIKEEFIQGCLQKVVVDPKRFIKAAASGSQDDLKIFACSWFYIPDIFSMSPLDAFTPHFMVPPTSDDELLMNVAHALVGLTYAKDFLGTHEELVKPLADAWPGLFKWLVFLHDLILATSPPSKVLYGDELFRSMILTSVCGPMYCFCHHTRLSELVLSTPGSVELAARLWLHDEFDPPRPSVTSQHVGGTAVLATFFEISRSPRALVQRIVKMKDFDRVKLATLALHRASSAATVWYNEEGGGNVVTNLLETINHLTSVPELLHTFLNAHSVLIITLTLRYLCNRQLESGDEELGHPTLLCLGYIAKHLDSGNGIAPVCEAVKSGLLWAFGECSQYFDQPMPSGVSAPQILKIVTQILPRYLTSRLVVQTVDDSMKEMPISPKILDTTLKEAWNRFLELLSERKDLMEKSQLHGVGCANDLCTMPATPEVKLMKCSRCSSLSYCSKECQVVDWKNGHKANCKVMATERRAGIAKVVYGHAARRRDRAFHLALSKYDATRQRDFLRDQASQKYPDSSLTDLVIVINYLIVPPTFSVKHIDEYEKSAATRPSGDDNNAHDIEEFREKRQYLLIESTFPGGNSVKVVTVKLDKDFWESS</sequence>
<keyword evidence="3" id="KW-0862">Zinc</keyword>
<evidence type="ECO:0000256" key="4">
    <source>
        <dbReference type="PROSITE-ProRule" id="PRU00134"/>
    </source>
</evidence>
<proteinExistence type="predicted"/>
<evidence type="ECO:0000313" key="7">
    <source>
        <dbReference type="Proteomes" id="UP000076154"/>
    </source>
</evidence>
<dbReference type="SUPFAM" id="SSF144232">
    <property type="entry name" value="HIT/MYND zinc finger-like"/>
    <property type="match status" value="1"/>
</dbReference>
<dbReference type="PROSITE" id="PS50865">
    <property type="entry name" value="ZF_MYND_2"/>
    <property type="match status" value="1"/>
</dbReference>
<reference evidence="6" key="1">
    <citation type="submission" date="2018-04" db="EMBL/GenBank/DDBJ databases">
        <title>Whole genome sequencing of Hypsizygus marmoreus.</title>
        <authorList>
            <person name="Choi I.-G."/>
            <person name="Min B."/>
            <person name="Kim J.-G."/>
            <person name="Kim S."/>
            <person name="Oh Y.-L."/>
            <person name="Kong W.-S."/>
            <person name="Park H."/>
            <person name="Jeong J."/>
            <person name="Song E.-S."/>
        </authorList>
    </citation>
    <scope>NUCLEOTIDE SEQUENCE [LARGE SCALE GENOMIC DNA]</scope>
    <source>
        <strain evidence="6">51987-8</strain>
    </source>
</reference>
<evidence type="ECO:0000256" key="1">
    <source>
        <dbReference type="ARBA" id="ARBA00022723"/>
    </source>
</evidence>
<dbReference type="EMBL" id="LUEZ02000056">
    <property type="protein sequence ID" value="RDB20860.1"/>
    <property type="molecule type" value="Genomic_DNA"/>
</dbReference>
<accession>A0A369JI30</accession>
<dbReference type="GO" id="GO:0008270">
    <property type="term" value="F:zinc ion binding"/>
    <property type="evidence" value="ECO:0007669"/>
    <property type="project" value="UniProtKB-KW"/>
</dbReference>
<feature type="domain" description="MYND-type" evidence="5">
    <location>
        <begin position="429"/>
        <end position="471"/>
    </location>
</feature>
<organism evidence="6 7">
    <name type="scientific">Hypsizygus marmoreus</name>
    <name type="common">White beech mushroom</name>
    <name type="synonym">Agaricus marmoreus</name>
    <dbReference type="NCBI Taxonomy" id="39966"/>
    <lineage>
        <taxon>Eukaryota</taxon>
        <taxon>Fungi</taxon>
        <taxon>Dikarya</taxon>
        <taxon>Basidiomycota</taxon>
        <taxon>Agaricomycotina</taxon>
        <taxon>Agaricomycetes</taxon>
        <taxon>Agaricomycetidae</taxon>
        <taxon>Agaricales</taxon>
        <taxon>Tricholomatineae</taxon>
        <taxon>Lyophyllaceae</taxon>
        <taxon>Hypsizygus</taxon>
    </lineage>
</organism>
<protein>
    <recommendedName>
        <fullName evidence="5">MYND-type domain-containing protein</fullName>
    </recommendedName>
</protein>
<evidence type="ECO:0000259" key="5">
    <source>
        <dbReference type="PROSITE" id="PS50865"/>
    </source>
</evidence>
<comment type="caution">
    <text evidence="6">The sequence shown here is derived from an EMBL/GenBank/DDBJ whole genome shotgun (WGS) entry which is preliminary data.</text>
</comment>
<keyword evidence="2 4" id="KW-0863">Zinc-finger</keyword>
<evidence type="ECO:0000256" key="2">
    <source>
        <dbReference type="ARBA" id="ARBA00022771"/>
    </source>
</evidence>